<dbReference type="PANTHER" id="PTHR37823:SF4">
    <property type="entry name" value="MENAQUINOL-CYTOCHROME C REDUCTASE CYTOCHROME B_C SUBUNIT"/>
    <property type="match status" value="1"/>
</dbReference>
<name>A0A1I2KN39_9BACL</name>
<evidence type="ECO:0000256" key="3">
    <source>
        <dbReference type="ARBA" id="ARBA00022723"/>
    </source>
</evidence>
<evidence type="ECO:0000256" key="4">
    <source>
        <dbReference type="ARBA" id="ARBA00022982"/>
    </source>
</evidence>
<evidence type="ECO:0000256" key="8">
    <source>
        <dbReference type="SAM" id="MobiDB-lite"/>
    </source>
</evidence>
<dbReference type="Pfam" id="PF13442">
    <property type="entry name" value="Cytochrome_CBB3"/>
    <property type="match status" value="1"/>
</dbReference>
<evidence type="ECO:0000313" key="12">
    <source>
        <dbReference type="Proteomes" id="UP000198661"/>
    </source>
</evidence>
<evidence type="ECO:0000256" key="7">
    <source>
        <dbReference type="PIRSR" id="PIRSR000025-2"/>
    </source>
</evidence>
<dbReference type="EMBL" id="FOOK01000002">
    <property type="protein sequence ID" value="SFF68404.1"/>
    <property type="molecule type" value="Genomic_DNA"/>
</dbReference>
<keyword evidence="9" id="KW-0732">Signal</keyword>
<dbReference type="STRING" id="201973.SAMN04488025_102176"/>
<feature type="compositionally biased region" description="Polar residues" evidence="8">
    <location>
        <begin position="28"/>
        <end position="52"/>
    </location>
</feature>
<dbReference type="PROSITE" id="PS51007">
    <property type="entry name" value="CYTC"/>
    <property type="match status" value="1"/>
</dbReference>
<keyword evidence="5 7" id="KW-0408">Iron</keyword>
<dbReference type="GO" id="GO:0016020">
    <property type="term" value="C:membrane"/>
    <property type="evidence" value="ECO:0007669"/>
    <property type="project" value="InterPro"/>
</dbReference>
<feature type="region of interest" description="Disordered" evidence="8">
    <location>
        <begin position="28"/>
        <end position="64"/>
    </location>
</feature>
<keyword evidence="4" id="KW-0249">Electron transport</keyword>
<dbReference type="InterPro" id="IPR036909">
    <property type="entry name" value="Cyt_c-like_dom_sf"/>
</dbReference>
<feature type="binding site" description="axial binding residue" evidence="7">
    <location>
        <position position="80"/>
    </location>
    <ligand>
        <name>heme c</name>
        <dbReference type="ChEBI" id="CHEBI:61717"/>
    </ligand>
    <ligandPart>
        <name>Fe</name>
        <dbReference type="ChEBI" id="CHEBI:18248"/>
    </ligandPart>
</feature>
<accession>A0A1I2KN39</accession>
<comment type="PTM">
    <text evidence="6">Binds 1 heme c group covalently per subunit.</text>
</comment>
<dbReference type="GO" id="GO:0009055">
    <property type="term" value="F:electron transfer activity"/>
    <property type="evidence" value="ECO:0007669"/>
    <property type="project" value="InterPro"/>
</dbReference>
<dbReference type="RefSeq" id="WP_245751970.1">
    <property type="nucleotide sequence ID" value="NZ_FOOK01000002.1"/>
</dbReference>
<dbReference type="PIRSF" id="PIRSF000025">
    <property type="entry name" value="Cytc_Bsub_c550"/>
    <property type="match status" value="1"/>
</dbReference>
<dbReference type="Proteomes" id="UP000198661">
    <property type="component" value="Unassembled WGS sequence"/>
</dbReference>
<feature type="domain" description="Cytochrome c" evidence="10">
    <location>
        <begin position="63"/>
        <end position="133"/>
    </location>
</feature>
<dbReference type="InterPro" id="IPR051811">
    <property type="entry name" value="Cytochrome_c550/c551-like"/>
</dbReference>
<evidence type="ECO:0000313" key="11">
    <source>
        <dbReference type="EMBL" id="SFF68404.1"/>
    </source>
</evidence>
<sequence length="133" mass="13744">MRNRRIMQKAAAMLGCLALLFMVGCGSQSDNSGTADSGSQQPAEQPADSGSESQDKAAENVAYDQEKAKAAYQQSCVGCHGQNLEGGVGPALKGTGLSEDEILNVIENGRGQMPGGLISGEDAKNLAAWLADQ</sequence>
<dbReference type="InterPro" id="IPR012218">
    <property type="entry name" value="Cyt_c_BACSU-c550-type"/>
</dbReference>
<reference evidence="11 12" key="1">
    <citation type="submission" date="2016-10" db="EMBL/GenBank/DDBJ databases">
        <authorList>
            <person name="de Groot N.N."/>
        </authorList>
    </citation>
    <scope>NUCLEOTIDE SEQUENCE [LARGE SCALE GENOMIC DNA]</scope>
    <source>
        <strain evidence="11 12">DSM 44945</strain>
    </source>
</reference>
<keyword evidence="12" id="KW-1185">Reference proteome</keyword>
<gene>
    <name evidence="11" type="ORF">SAMN04488025_102176</name>
</gene>
<dbReference type="Gene3D" id="1.10.760.10">
    <property type="entry name" value="Cytochrome c-like domain"/>
    <property type="match status" value="1"/>
</dbReference>
<evidence type="ECO:0000256" key="5">
    <source>
        <dbReference type="ARBA" id="ARBA00023004"/>
    </source>
</evidence>
<dbReference type="GO" id="GO:0020037">
    <property type="term" value="F:heme binding"/>
    <property type="evidence" value="ECO:0007669"/>
    <property type="project" value="InterPro"/>
</dbReference>
<protein>
    <submittedName>
        <fullName evidence="11">Cytochrome c551</fullName>
    </submittedName>
</protein>
<feature type="binding site" description="axial binding residue" evidence="7">
    <location>
        <position position="113"/>
    </location>
    <ligand>
        <name>heme c</name>
        <dbReference type="ChEBI" id="CHEBI:61717"/>
    </ligand>
    <ligandPart>
        <name>Fe</name>
        <dbReference type="ChEBI" id="CHEBI:18248"/>
    </ligandPart>
</feature>
<dbReference type="PANTHER" id="PTHR37823">
    <property type="entry name" value="CYTOCHROME C-553-LIKE"/>
    <property type="match status" value="1"/>
</dbReference>
<evidence type="ECO:0000256" key="9">
    <source>
        <dbReference type="SAM" id="SignalP"/>
    </source>
</evidence>
<proteinExistence type="predicted"/>
<dbReference type="SUPFAM" id="SSF46626">
    <property type="entry name" value="Cytochrome c"/>
    <property type="match status" value="1"/>
</dbReference>
<dbReference type="PROSITE" id="PS51257">
    <property type="entry name" value="PROKAR_LIPOPROTEIN"/>
    <property type="match status" value="1"/>
</dbReference>
<feature type="signal peptide" evidence="9">
    <location>
        <begin position="1"/>
        <end position="29"/>
    </location>
</feature>
<keyword evidence="3 7" id="KW-0479">Metal-binding</keyword>
<evidence type="ECO:0000256" key="2">
    <source>
        <dbReference type="ARBA" id="ARBA00022617"/>
    </source>
</evidence>
<evidence type="ECO:0000256" key="6">
    <source>
        <dbReference type="PIRSR" id="PIRSR000025-1"/>
    </source>
</evidence>
<keyword evidence="2 6" id="KW-0349">Heme</keyword>
<dbReference type="InterPro" id="IPR009056">
    <property type="entry name" value="Cyt_c-like_dom"/>
</dbReference>
<dbReference type="AlphaFoldDB" id="A0A1I2KN39"/>
<dbReference type="GO" id="GO:0005506">
    <property type="term" value="F:iron ion binding"/>
    <property type="evidence" value="ECO:0007669"/>
    <property type="project" value="InterPro"/>
</dbReference>
<evidence type="ECO:0000259" key="10">
    <source>
        <dbReference type="PROSITE" id="PS51007"/>
    </source>
</evidence>
<feature type="compositionally biased region" description="Basic and acidic residues" evidence="8">
    <location>
        <begin position="53"/>
        <end position="64"/>
    </location>
</feature>
<keyword evidence="1" id="KW-0813">Transport</keyword>
<organism evidence="11 12">
    <name type="scientific">Planifilum fulgidum</name>
    <dbReference type="NCBI Taxonomy" id="201973"/>
    <lineage>
        <taxon>Bacteria</taxon>
        <taxon>Bacillati</taxon>
        <taxon>Bacillota</taxon>
        <taxon>Bacilli</taxon>
        <taxon>Bacillales</taxon>
        <taxon>Thermoactinomycetaceae</taxon>
        <taxon>Planifilum</taxon>
    </lineage>
</organism>
<evidence type="ECO:0000256" key="1">
    <source>
        <dbReference type="ARBA" id="ARBA00022448"/>
    </source>
</evidence>
<feature type="binding site" description="covalent" evidence="6">
    <location>
        <position position="76"/>
    </location>
    <ligand>
        <name>heme c</name>
        <dbReference type="ChEBI" id="CHEBI:61717"/>
    </ligand>
</feature>
<feature type="binding site" description="covalent" evidence="6">
    <location>
        <position position="79"/>
    </location>
    <ligand>
        <name>heme c</name>
        <dbReference type="ChEBI" id="CHEBI:61717"/>
    </ligand>
</feature>
<feature type="chain" id="PRO_5011458562" evidence="9">
    <location>
        <begin position="30"/>
        <end position="133"/>
    </location>
</feature>